<dbReference type="EMBL" id="JXTI01000046">
    <property type="protein sequence ID" value="KWX14036.1"/>
    <property type="molecule type" value="Genomic_DNA"/>
</dbReference>
<gene>
    <name evidence="2" type="ORF">QR46_1960</name>
</gene>
<comment type="caution">
    <text evidence="2">The sequence shown here is derived from an EMBL/GenBank/DDBJ whole genome shotgun (WGS) entry which is preliminary data.</text>
</comment>
<name>A0A132NVD7_GIAIN</name>
<accession>A0A132NVD7</accession>
<keyword evidence="1" id="KW-0472">Membrane</keyword>
<protein>
    <submittedName>
        <fullName evidence="2">Uncharacterized protein</fullName>
    </submittedName>
</protein>
<keyword evidence="1" id="KW-1133">Transmembrane helix</keyword>
<sequence length="562" mass="63272">MILWLLCLSLTVAAYLPSRMLILYDGPEVASKDLQSILTGSRIASRSMRMDEPKFRLPHLIFDGVPQYSHIVIIGRGNHLTAENYNDLLKYVEGTLDPYSSKLTEDERMILPNSSTDRWTTTMKSPTEYTYLNVFEPLPGASIAVFTDAHASQRLINLLKNLGMKASKSTSSEVGALKLSAALREKLSRGEKSGCDIIGDVKYKPLKQSLSDILSFTPSFLSDIQQAHEIFTFESSSRELAAGIVWQGLENNARVVAVGFLGAIADTTMMMSNASSEQYFKEWNAREGTNHSMYEHITLPEGSVQAFYQLSRWFGFAKCVLRVSVLDARPVQDPSGCDHTVPAQQETNRGNTAVVEGNLVHYVVKIEELINNTLWRPYAPKKATLRIDELVASNARRYPEDYGLFPSETRQIKKQISALSSGLYSKCLQAARKDLVNQMRNLTVTDVLSPIYTDIQLHEAIMGPLVSMNLAMLDEKKGLFDLVIVPDLVRSYHLRLDYNVPGYNRLKLIHHLHVNMDRTDVFYKHYADWPLFLGLGAVLLLAVYAGILLLTHKETRKEEKEE</sequence>
<dbReference type="VEuPathDB" id="GiardiaDB:QR46_1960"/>
<dbReference type="OrthoDB" id="29105at2759"/>
<proteinExistence type="predicted"/>
<feature type="transmembrane region" description="Helical" evidence="1">
    <location>
        <begin position="529"/>
        <end position="550"/>
    </location>
</feature>
<evidence type="ECO:0000313" key="3">
    <source>
        <dbReference type="Proteomes" id="UP000070089"/>
    </source>
</evidence>
<evidence type="ECO:0000313" key="2">
    <source>
        <dbReference type="EMBL" id="KWX14036.1"/>
    </source>
</evidence>
<reference evidence="2 3" key="1">
    <citation type="journal article" date="2015" name="Mol. Biochem. Parasitol.">
        <title>Identification of polymorphic genes for use in assemblage B genotyping assays through comparative genomics of multiple assemblage B Giardia duodenalis isolates.</title>
        <authorList>
            <person name="Wielinga C."/>
            <person name="Thompson R.C."/>
            <person name="Monis P."/>
            <person name="Ryan U."/>
        </authorList>
    </citation>
    <scope>NUCLEOTIDE SEQUENCE [LARGE SCALE GENOMIC DNA]</scope>
    <source>
        <strain evidence="2 3">BAH15c1</strain>
    </source>
</reference>
<dbReference type="AlphaFoldDB" id="A0A132NVD7"/>
<evidence type="ECO:0000256" key="1">
    <source>
        <dbReference type="SAM" id="Phobius"/>
    </source>
</evidence>
<dbReference type="Proteomes" id="UP000070089">
    <property type="component" value="Unassembled WGS sequence"/>
</dbReference>
<organism evidence="2 3">
    <name type="scientific">Giardia duodenalis assemblage B</name>
    <dbReference type="NCBI Taxonomy" id="1394984"/>
    <lineage>
        <taxon>Eukaryota</taxon>
        <taxon>Metamonada</taxon>
        <taxon>Diplomonadida</taxon>
        <taxon>Hexamitidae</taxon>
        <taxon>Giardiinae</taxon>
        <taxon>Giardia</taxon>
    </lineage>
</organism>
<keyword evidence="1" id="KW-0812">Transmembrane</keyword>